<proteinExistence type="predicted"/>
<dbReference type="SMART" id="SM00382">
    <property type="entry name" value="AAA"/>
    <property type="match status" value="1"/>
</dbReference>
<dbReference type="PROSITE" id="PS50893">
    <property type="entry name" value="ABC_TRANSPORTER_2"/>
    <property type="match status" value="1"/>
</dbReference>
<dbReference type="InterPro" id="IPR027417">
    <property type="entry name" value="P-loop_NTPase"/>
</dbReference>
<keyword evidence="4 8" id="KW-0067">ATP-binding</keyword>
<evidence type="ECO:0000313" key="8">
    <source>
        <dbReference type="EMBL" id="RVT50829.1"/>
    </source>
</evidence>
<dbReference type="EMBL" id="SACT01000004">
    <property type="protein sequence ID" value="RVT50829.1"/>
    <property type="molecule type" value="Genomic_DNA"/>
</dbReference>
<evidence type="ECO:0000256" key="3">
    <source>
        <dbReference type="ARBA" id="ARBA00022741"/>
    </source>
</evidence>
<gene>
    <name evidence="8" type="ORF">ENE75_13530</name>
</gene>
<keyword evidence="5" id="KW-1278">Translocase</keyword>
<evidence type="ECO:0000256" key="2">
    <source>
        <dbReference type="ARBA" id="ARBA00022475"/>
    </source>
</evidence>
<dbReference type="Pfam" id="PF00005">
    <property type="entry name" value="ABC_tran"/>
    <property type="match status" value="1"/>
</dbReference>
<dbReference type="RefSeq" id="WP_128198855.1">
    <property type="nucleotide sequence ID" value="NZ_SACT01000004.1"/>
</dbReference>
<dbReference type="Gene3D" id="3.40.50.300">
    <property type="entry name" value="P-loop containing nucleotide triphosphate hydrolases"/>
    <property type="match status" value="1"/>
</dbReference>
<sequence>MIEVERLGLIAGARTLVDTLDLTLLRGQLWAVVGPNGSGKTTLLHTLAGLRAPDAGALRLGGRPYAGWPPGEAACLRGLLPQAQVDSFAASVLDLVLIGRHPHLARWAWEGEDDRRIARAALAAADLAGFDDRDVLTLSGGERQRVAIAALLAQDPLALLMDEPLAHLDLHHQLLLLRHLQALVQAQGRLVVLSVHDLNLAARFATHALVLGPRGHHAGAVAEVMTEPVLSAAFGHALQRVNLGGQWLFVPA</sequence>
<dbReference type="InterPro" id="IPR017871">
    <property type="entry name" value="ABC_transporter-like_CS"/>
</dbReference>
<keyword evidence="3" id="KW-0547">Nucleotide-binding</keyword>
<comment type="function">
    <text evidence="6">Part of the ABC transporter complex HmuTUV involved in hemin import. Responsible for energy coupling to the transport system.</text>
</comment>
<comment type="caution">
    <text evidence="8">The sequence shown here is derived from an EMBL/GenBank/DDBJ whole genome shotgun (WGS) entry which is preliminary data.</text>
</comment>
<dbReference type="InterPro" id="IPR003593">
    <property type="entry name" value="AAA+_ATPase"/>
</dbReference>
<evidence type="ECO:0000256" key="5">
    <source>
        <dbReference type="ARBA" id="ARBA00022967"/>
    </source>
</evidence>
<keyword evidence="1" id="KW-0813">Transport</keyword>
<dbReference type="PANTHER" id="PTHR42794">
    <property type="entry name" value="HEMIN IMPORT ATP-BINDING PROTEIN HMUV"/>
    <property type="match status" value="1"/>
</dbReference>
<accession>A0A3S2TLH2</accession>
<dbReference type="PROSITE" id="PS00211">
    <property type="entry name" value="ABC_TRANSPORTER_1"/>
    <property type="match status" value="1"/>
</dbReference>
<dbReference type="Proteomes" id="UP000288178">
    <property type="component" value="Unassembled WGS sequence"/>
</dbReference>
<evidence type="ECO:0000259" key="7">
    <source>
        <dbReference type="PROSITE" id="PS50893"/>
    </source>
</evidence>
<keyword evidence="2" id="KW-0472">Membrane</keyword>
<dbReference type="PANTHER" id="PTHR42794:SF1">
    <property type="entry name" value="HEMIN IMPORT ATP-BINDING PROTEIN HMUV"/>
    <property type="match status" value="1"/>
</dbReference>
<evidence type="ECO:0000256" key="4">
    <source>
        <dbReference type="ARBA" id="ARBA00022840"/>
    </source>
</evidence>
<dbReference type="AlphaFoldDB" id="A0A3S2TLH2"/>
<dbReference type="OrthoDB" id="5296765at2"/>
<dbReference type="GO" id="GO:0016887">
    <property type="term" value="F:ATP hydrolysis activity"/>
    <property type="evidence" value="ECO:0007669"/>
    <property type="project" value="InterPro"/>
</dbReference>
<evidence type="ECO:0000256" key="6">
    <source>
        <dbReference type="ARBA" id="ARBA00037066"/>
    </source>
</evidence>
<organism evidence="8 9">
    <name type="scientific">Rubrivivax albus</name>
    <dbReference type="NCBI Taxonomy" id="2499835"/>
    <lineage>
        <taxon>Bacteria</taxon>
        <taxon>Pseudomonadati</taxon>
        <taxon>Pseudomonadota</taxon>
        <taxon>Betaproteobacteria</taxon>
        <taxon>Burkholderiales</taxon>
        <taxon>Sphaerotilaceae</taxon>
        <taxon>Rubrivivax</taxon>
    </lineage>
</organism>
<dbReference type="InterPro" id="IPR003439">
    <property type="entry name" value="ABC_transporter-like_ATP-bd"/>
</dbReference>
<protein>
    <submittedName>
        <fullName evidence="8">ABC transporter ATP-binding protein</fullName>
    </submittedName>
</protein>
<dbReference type="GO" id="GO:0005524">
    <property type="term" value="F:ATP binding"/>
    <property type="evidence" value="ECO:0007669"/>
    <property type="project" value="UniProtKB-KW"/>
</dbReference>
<evidence type="ECO:0000313" key="9">
    <source>
        <dbReference type="Proteomes" id="UP000288178"/>
    </source>
</evidence>
<reference evidence="8 9" key="1">
    <citation type="submission" date="2019-01" db="EMBL/GenBank/DDBJ databases">
        <authorList>
            <person name="Chen W.-M."/>
        </authorList>
    </citation>
    <scope>NUCLEOTIDE SEQUENCE [LARGE SCALE GENOMIC DNA]</scope>
    <source>
        <strain evidence="8 9">ICH-3</strain>
    </source>
</reference>
<feature type="domain" description="ABC transporter" evidence="7">
    <location>
        <begin position="2"/>
        <end position="238"/>
    </location>
</feature>
<evidence type="ECO:0000256" key="1">
    <source>
        <dbReference type="ARBA" id="ARBA00022448"/>
    </source>
</evidence>
<keyword evidence="2" id="KW-1003">Cell membrane</keyword>
<keyword evidence="9" id="KW-1185">Reference proteome</keyword>
<name>A0A3S2TLH2_9BURK</name>
<dbReference type="SUPFAM" id="SSF52540">
    <property type="entry name" value="P-loop containing nucleoside triphosphate hydrolases"/>
    <property type="match status" value="1"/>
</dbReference>